<proteinExistence type="predicted"/>
<dbReference type="SUPFAM" id="SSF46689">
    <property type="entry name" value="Homeodomain-like"/>
    <property type="match status" value="1"/>
</dbReference>
<keyword evidence="3" id="KW-0804">Transcription</keyword>
<sequence>MGQRTDTRERIVHSSLQAMREQGFTATAISDIVTASGAPRGSVTFHFPGGKDEIAGEVIKLRTSQVLAGVEDIAAANTSAKDFLLACIDAVADDFAASGFTAGCPVAPIAIERGTRAPVLRQTSADFFRAWRDSVARHLTGYGIESTRAARVSTLMVSAVEGALVISRTEETLDAIHAVRDELALLPLDADD</sequence>
<evidence type="ECO:0000256" key="3">
    <source>
        <dbReference type="ARBA" id="ARBA00023163"/>
    </source>
</evidence>
<dbReference type="AlphaFoldDB" id="A0A6J4ISP9"/>
<dbReference type="PROSITE" id="PS50977">
    <property type="entry name" value="HTH_TETR_2"/>
    <property type="match status" value="1"/>
</dbReference>
<gene>
    <name evidence="6" type="ORF">AVDCRST_MAG83-2693</name>
</gene>
<dbReference type="Pfam" id="PF21993">
    <property type="entry name" value="TetR_C_13_2"/>
    <property type="match status" value="1"/>
</dbReference>
<name>A0A6J4ISP9_9MICC</name>
<reference evidence="6" key="1">
    <citation type="submission" date="2020-02" db="EMBL/GenBank/DDBJ databases">
        <authorList>
            <person name="Meier V. D."/>
        </authorList>
    </citation>
    <scope>NUCLEOTIDE SEQUENCE</scope>
    <source>
        <strain evidence="6">AVDCRST_MAG83</strain>
    </source>
</reference>
<feature type="DNA-binding region" description="H-T-H motif" evidence="4">
    <location>
        <begin position="28"/>
        <end position="47"/>
    </location>
</feature>
<evidence type="ECO:0000256" key="2">
    <source>
        <dbReference type="ARBA" id="ARBA00023125"/>
    </source>
</evidence>
<feature type="domain" description="HTH tetR-type" evidence="5">
    <location>
        <begin position="5"/>
        <end position="65"/>
    </location>
</feature>
<evidence type="ECO:0000313" key="6">
    <source>
        <dbReference type="EMBL" id="CAA9260978.1"/>
    </source>
</evidence>
<dbReference type="Pfam" id="PF00440">
    <property type="entry name" value="TetR_N"/>
    <property type="match status" value="1"/>
</dbReference>
<keyword evidence="2 4" id="KW-0238">DNA-binding</keyword>
<evidence type="ECO:0000256" key="1">
    <source>
        <dbReference type="ARBA" id="ARBA00023015"/>
    </source>
</evidence>
<keyword evidence="1" id="KW-0805">Transcription regulation</keyword>
<protein>
    <recommendedName>
        <fullName evidence="5">HTH tetR-type domain-containing protein</fullName>
    </recommendedName>
</protein>
<dbReference type="InterPro" id="IPR036271">
    <property type="entry name" value="Tet_transcr_reg_TetR-rel_C_sf"/>
</dbReference>
<evidence type="ECO:0000256" key="4">
    <source>
        <dbReference type="PROSITE-ProRule" id="PRU00335"/>
    </source>
</evidence>
<dbReference type="RefSeq" id="WP_294568908.1">
    <property type="nucleotide sequence ID" value="NZ_CADCTE010000149.1"/>
</dbReference>
<dbReference type="InterPro" id="IPR054156">
    <property type="entry name" value="YxaF_TetR_C"/>
</dbReference>
<organism evidence="6">
    <name type="scientific">uncultured Arthrobacter sp</name>
    <dbReference type="NCBI Taxonomy" id="114050"/>
    <lineage>
        <taxon>Bacteria</taxon>
        <taxon>Bacillati</taxon>
        <taxon>Actinomycetota</taxon>
        <taxon>Actinomycetes</taxon>
        <taxon>Micrococcales</taxon>
        <taxon>Micrococcaceae</taxon>
        <taxon>Arthrobacter</taxon>
        <taxon>environmental samples</taxon>
    </lineage>
</organism>
<dbReference type="Gene3D" id="1.10.357.10">
    <property type="entry name" value="Tetracycline Repressor, domain 2"/>
    <property type="match status" value="1"/>
</dbReference>
<dbReference type="EMBL" id="CADCTE010000149">
    <property type="protein sequence ID" value="CAA9260978.1"/>
    <property type="molecule type" value="Genomic_DNA"/>
</dbReference>
<dbReference type="InterPro" id="IPR001647">
    <property type="entry name" value="HTH_TetR"/>
</dbReference>
<evidence type="ECO:0000259" key="5">
    <source>
        <dbReference type="PROSITE" id="PS50977"/>
    </source>
</evidence>
<dbReference type="SUPFAM" id="SSF48498">
    <property type="entry name" value="Tetracyclin repressor-like, C-terminal domain"/>
    <property type="match status" value="1"/>
</dbReference>
<dbReference type="InterPro" id="IPR009057">
    <property type="entry name" value="Homeodomain-like_sf"/>
</dbReference>
<dbReference type="GO" id="GO:0003677">
    <property type="term" value="F:DNA binding"/>
    <property type="evidence" value="ECO:0007669"/>
    <property type="project" value="UniProtKB-UniRule"/>
</dbReference>
<dbReference type="PANTHER" id="PTHR47506">
    <property type="entry name" value="TRANSCRIPTIONAL REGULATORY PROTEIN"/>
    <property type="match status" value="1"/>
</dbReference>
<dbReference type="PANTHER" id="PTHR47506:SF3">
    <property type="entry name" value="HTH-TYPE TRANSCRIPTIONAL REGULATOR LMRA"/>
    <property type="match status" value="1"/>
</dbReference>
<accession>A0A6J4ISP9</accession>